<dbReference type="InterPro" id="IPR050469">
    <property type="entry name" value="Diguanylate_Cyclase"/>
</dbReference>
<dbReference type="HOGENOM" id="CLU_054734_0_0_6"/>
<keyword evidence="3" id="KW-1133">Transmembrane helix</keyword>
<evidence type="ECO:0000256" key="2">
    <source>
        <dbReference type="ARBA" id="ARBA00034247"/>
    </source>
</evidence>
<dbReference type="PATRIC" id="fig|1129794.4.peg.3052"/>
<evidence type="ECO:0000256" key="1">
    <source>
        <dbReference type="ARBA" id="ARBA00012528"/>
    </source>
</evidence>
<dbReference type="SMART" id="SM00267">
    <property type="entry name" value="GGDEF"/>
    <property type="match status" value="1"/>
</dbReference>
<dbReference type="PANTHER" id="PTHR45138">
    <property type="entry name" value="REGULATORY COMPONENTS OF SENSORY TRANSDUCTION SYSTEM"/>
    <property type="match status" value="1"/>
</dbReference>
<dbReference type="KEGG" id="gps:C427_3069"/>
<dbReference type="Gene3D" id="3.30.70.270">
    <property type="match status" value="1"/>
</dbReference>
<keyword evidence="6" id="KW-1185">Reference proteome</keyword>
<dbReference type="InterPro" id="IPR043128">
    <property type="entry name" value="Rev_trsase/Diguanyl_cyclase"/>
</dbReference>
<name>K7A8N3_9ALTE</name>
<sequence length="415" mass="46919">MSLTTKLSPLLSRLTYFCWLFFPPLLFFSALFSVYFFNTELFKNWLINLWWMSYVSLAIAAIIAWQFGRSRLVYACLLLFLVAANKEITLTPELLEARYSGILFSFVFLLYSRDKGFSTLNLCFSLAILLLLFVLSWLAVPALQVASQPWLTPIDSLLFQLSPEILSVITTFNMALLVGALLLGLVRLFLKTDNTHNALYFALGLSAFIHIDSDPKFGLLTIVSLASLFCYSVLKDSFTMAFKDELTDIPSRRALMQYVQTLGRKYTVVMSDIDHFKKFNDTYGHDVGDEVLKLVASKLHKITGGGKTFRFGGEEFIIVFPRKTSAEVMPFVEMVRLSIADYDIALRAKPRPPRPKKTLSRITPAKEKIVKVTTSFGVAHRTKQHPDFASIMKQADIALYAAKKGGRNCVKLAKQ</sequence>
<accession>K7A8N3</accession>
<feature type="transmembrane region" description="Helical" evidence="3">
    <location>
        <begin position="123"/>
        <end position="145"/>
    </location>
</feature>
<dbReference type="Proteomes" id="UP000011864">
    <property type="component" value="Chromosome"/>
</dbReference>
<feature type="transmembrane region" description="Helical" evidence="3">
    <location>
        <begin position="165"/>
        <end position="188"/>
    </location>
</feature>
<keyword evidence="3" id="KW-0812">Transmembrane</keyword>
<evidence type="ECO:0000259" key="4">
    <source>
        <dbReference type="PROSITE" id="PS50887"/>
    </source>
</evidence>
<dbReference type="AlphaFoldDB" id="K7A8N3"/>
<dbReference type="CDD" id="cd01949">
    <property type="entry name" value="GGDEF"/>
    <property type="match status" value="1"/>
</dbReference>
<comment type="catalytic activity">
    <reaction evidence="2">
        <text>2 GTP = 3',3'-c-di-GMP + 2 diphosphate</text>
        <dbReference type="Rhea" id="RHEA:24898"/>
        <dbReference type="ChEBI" id="CHEBI:33019"/>
        <dbReference type="ChEBI" id="CHEBI:37565"/>
        <dbReference type="ChEBI" id="CHEBI:58805"/>
        <dbReference type="EC" id="2.7.7.65"/>
    </reaction>
</comment>
<evidence type="ECO:0000313" key="5">
    <source>
        <dbReference type="EMBL" id="AGH45178.1"/>
    </source>
</evidence>
<organism evidence="5 6">
    <name type="scientific">Paraglaciecola psychrophila 170</name>
    <dbReference type="NCBI Taxonomy" id="1129794"/>
    <lineage>
        <taxon>Bacteria</taxon>
        <taxon>Pseudomonadati</taxon>
        <taxon>Pseudomonadota</taxon>
        <taxon>Gammaproteobacteria</taxon>
        <taxon>Alteromonadales</taxon>
        <taxon>Alteromonadaceae</taxon>
        <taxon>Paraglaciecola</taxon>
    </lineage>
</organism>
<dbReference type="PROSITE" id="PS50887">
    <property type="entry name" value="GGDEF"/>
    <property type="match status" value="1"/>
</dbReference>
<dbReference type="GO" id="GO:0052621">
    <property type="term" value="F:diguanylate cyclase activity"/>
    <property type="evidence" value="ECO:0007669"/>
    <property type="project" value="UniProtKB-EC"/>
</dbReference>
<feature type="transmembrane region" description="Helical" evidence="3">
    <location>
        <begin position="16"/>
        <end position="37"/>
    </location>
</feature>
<keyword evidence="3" id="KW-0472">Membrane</keyword>
<dbReference type="InterPro" id="IPR000160">
    <property type="entry name" value="GGDEF_dom"/>
</dbReference>
<feature type="transmembrane region" description="Helical" evidence="3">
    <location>
        <begin position="94"/>
        <end position="111"/>
    </location>
</feature>
<gene>
    <name evidence="5" type="ORF">C427_3069</name>
</gene>
<dbReference type="PANTHER" id="PTHR45138:SF9">
    <property type="entry name" value="DIGUANYLATE CYCLASE DGCM-RELATED"/>
    <property type="match status" value="1"/>
</dbReference>
<dbReference type="GO" id="GO:1902201">
    <property type="term" value="P:negative regulation of bacterial-type flagellum-dependent cell motility"/>
    <property type="evidence" value="ECO:0007669"/>
    <property type="project" value="TreeGrafter"/>
</dbReference>
<evidence type="ECO:0000256" key="3">
    <source>
        <dbReference type="SAM" id="Phobius"/>
    </source>
</evidence>
<dbReference type="InterPro" id="IPR029787">
    <property type="entry name" value="Nucleotide_cyclase"/>
</dbReference>
<reference evidence="5 6" key="1">
    <citation type="journal article" date="2013" name="Genome Announc.">
        <title>Complete Genome Sequence of Glaciecola psychrophila Strain 170T.</title>
        <authorList>
            <person name="Yin J."/>
            <person name="Chen J."/>
            <person name="Liu G."/>
            <person name="Yu Y."/>
            <person name="Song L."/>
            <person name="Wang X."/>
            <person name="Qu X."/>
        </authorList>
    </citation>
    <scope>NUCLEOTIDE SEQUENCE [LARGE SCALE GENOMIC DNA]</scope>
    <source>
        <strain evidence="5 6">170</strain>
    </source>
</reference>
<protein>
    <recommendedName>
        <fullName evidence="1">diguanylate cyclase</fullName>
        <ecNumber evidence="1">2.7.7.65</ecNumber>
    </recommendedName>
</protein>
<dbReference type="SUPFAM" id="SSF55073">
    <property type="entry name" value="Nucleotide cyclase"/>
    <property type="match status" value="1"/>
</dbReference>
<dbReference type="RefSeq" id="WP_007640024.1">
    <property type="nucleotide sequence ID" value="NC_020514.1"/>
</dbReference>
<dbReference type="GO" id="GO:0043709">
    <property type="term" value="P:cell adhesion involved in single-species biofilm formation"/>
    <property type="evidence" value="ECO:0007669"/>
    <property type="project" value="TreeGrafter"/>
</dbReference>
<dbReference type="Pfam" id="PF00990">
    <property type="entry name" value="GGDEF"/>
    <property type="match status" value="1"/>
</dbReference>
<dbReference type="STRING" id="1129794.C427_3069"/>
<dbReference type="GO" id="GO:0005886">
    <property type="term" value="C:plasma membrane"/>
    <property type="evidence" value="ECO:0007669"/>
    <property type="project" value="TreeGrafter"/>
</dbReference>
<feature type="transmembrane region" description="Helical" evidence="3">
    <location>
        <begin position="195"/>
        <end position="211"/>
    </location>
</feature>
<feature type="transmembrane region" description="Helical" evidence="3">
    <location>
        <begin position="49"/>
        <end position="65"/>
    </location>
</feature>
<feature type="transmembrane region" description="Helical" evidence="3">
    <location>
        <begin position="217"/>
        <end position="234"/>
    </location>
</feature>
<feature type="domain" description="GGDEF" evidence="4">
    <location>
        <begin position="264"/>
        <end position="415"/>
    </location>
</feature>
<proteinExistence type="predicted"/>
<evidence type="ECO:0000313" key="6">
    <source>
        <dbReference type="Proteomes" id="UP000011864"/>
    </source>
</evidence>
<dbReference type="EMBL" id="CP003837">
    <property type="protein sequence ID" value="AGH45178.1"/>
    <property type="molecule type" value="Genomic_DNA"/>
</dbReference>
<dbReference type="OrthoDB" id="9812260at2"/>
<dbReference type="NCBIfam" id="TIGR00254">
    <property type="entry name" value="GGDEF"/>
    <property type="match status" value="1"/>
</dbReference>
<dbReference type="EC" id="2.7.7.65" evidence="1"/>
<dbReference type="eggNOG" id="COG2199">
    <property type="taxonomic scope" value="Bacteria"/>
</dbReference>